<organism evidence="7 8">
    <name type="scientific">Fistulifera solaris</name>
    <name type="common">Oleaginous diatom</name>
    <dbReference type="NCBI Taxonomy" id="1519565"/>
    <lineage>
        <taxon>Eukaryota</taxon>
        <taxon>Sar</taxon>
        <taxon>Stramenopiles</taxon>
        <taxon>Ochrophyta</taxon>
        <taxon>Bacillariophyta</taxon>
        <taxon>Bacillariophyceae</taxon>
        <taxon>Bacillariophycidae</taxon>
        <taxon>Naviculales</taxon>
        <taxon>Naviculaceae</taxon>
        <taxon>Fistulifera</taxon>
    </lineage>
</organism>
<evidence type="ECO:0000313" key="7">
    <source>
        <dbReference type="EMBL" id="GAX21936.1"/>
    </source>
</evidence>
<evidence type="ECO:0000256" key="5">
    <source>
        <dbReference type="SAM" id="MobiDB-lite"/>
    </source>
</evidence>
<keyword evidence="3" id="KW-0539">Nucleus</keyword>
<comment type="similarity">
    <text evidence="4">Belongs to the HSF family.</text>
</comment>
<sequence>MEKIQGSPKKRPGRKPAAPEPPYPVKPVVIQRIDKPRTFVNHSYRDFSQVPPEDTDKIPTDIESMTFSQKLFTLLNEPEAPRYIAWNSHGRSFRVIVPKLLEQSMLLQKYFGHNRYSSFLRQLTNYGFKHITKGIDRNSYYHETFLQGRFHLLKYMPEIKDVRRQIADPDNEPDFYEISKRFPVSLPSETSNEAAVTVASANVLPVATFLPVKTEVTEEPPLKRARLSIDNPTVSASLVMPHRPSAVSMALAMSRPRPQMLPQEARLQMLRLLHQQEQRRELILTSLLLRRRHQSHMR</sequence>
<name>A0A1Z5K6T6_FISSO</name>
<feature type="region of interest" description="Disordered" evidence="5">
    <location>
        <begin position="1"/>
        <end position="26"/>
    </location>
</feature>
<dbReference type="OrthoDB" id="46525at2759"/>
<accession>A0A1Z5K6T6</accession>
<evidence type="ECO:0000256" key="3">
    <source>
        <dbReference type="ARBA" id="ARBA00023242"/>
    </source>
</evidence>
<dbReference type="Gene3D" id="1.10.10.10">
    <property type="entry name" value="Winged helix-like DNA-binding domain superfamily/Winged helix DNA-binding domain"/>
    <property type="match status" value="1"/>
</dbReference>
<dbReference type="Pfam" id="PF00447">
    <property type="entry name" value="HSF_DNA-bind"/>
    <property type="match status" value="1"/>
</dbReference>
<dbReference type="PANTHER" id="PTHR10015:SF206">
    <property type="entry name" value="HSF-TYPE DNA-BINDING DOMAIN-CONTAINING PROTEIN"/>
    <property type="match status" value="1"/>
</dbReference>
<dbReference type="InterPro" id="IPR036390">
    <property type="entry name" value="WH_DNA-bd_sf"/>
</dbReference>
<dbReference type="PRINTS" id="PR00056">
    <property type="entry name" value="HSFDOMAIN"/>
</dbReference>
<dbReference type="AlphaFoldDB" id="A0A1Z5K6T6"/>
<feature type="domain" description="HSF-type DNA-binding" evidence="6">
    <location>
        <begin position="63"/>
        <end position="159"/>
    </location>
</feature>
<evidence type="ECO:0000256" key="1">
    <source>
        <dbReference type="ARBA" id="ARBA00004123"/>
    </source>
</evidence>
<reference evidence="7 8" key="1">
    <citation type="journal article" date="2015" name="Plant Cell">
        <title>Oil accumulation by the oleaginous diatom Fistulifera solaris as revealed by the genome and transcriptome.</title>
        <authorList>
            <person name="Tanaka T."/>
            <person name="Maeda Y."/>
            <person name="Veluchamy A."/>
            <person name="Tanaka M."/>
            <person name="Abida H."/>
            <person name="Marechal E."/>
            <person name="Bowler C."/>
            <person name="Muto M."/>
            <person name="Sunaga Y."/>
            <person name="Tanaka M."/>
            <person name="Yoshino T."/>
            <person name="Taniguchi T."/>
            <person name="Fukuda Y."/>
            <person name="Nemoto M."/>
            <person name="Matsumoto M."/>
            <person name="Wong P.S."/>
            <person name="Aburatani S."/>
            <person name="Fujibuchi W."/>
        </authorList>
    </citation>
    <scope>NUCLEOTIDE SEQUENCE [LARGE SCALE GENOMIC DNA]</scope>
    <source>
        <strain evidence="7 8">JPCC DA0580</strain>
    </source>
</reference>
<dbReference type="GO" id="GO:0003700">
    <property type="term" value="F:DNA-binding transcription factor activity"/>
    <property type="evidence" value="ECO:0007669"/>
    <property type="project" value="InterPro"/>
</dbReference>
<keyword evidence="2" id="KW-0238">DNA-binding</keyword>
<evidence type="ECO:0000313" key="8">
    <source>
        <dbReference type="Proteomes" id="UP000198406"/>
    </source>
</evidence>
<dbReference type="SUPFAM" id="SSF46785">
    <property type="entry name" value="Winged helix' DNA-binding domain"/>
    <property type="match status" value="1"/>
</dbReference>
<dbReference type="InParanoid" id="A0A1Z5K6T6"/>
<comment type="caution">
    <text evidence="7">The sequence shown here is derived from an EMBL/GenBank/DDBJ whole genome shotgun (WGS) entry which is preliminary data.</text>
</comment>
<proteinExistence type="inferred from homology"/>
<gene>
    <name evidence="7" type="ORF">FisN_40Hh014</name>
</gene>
<evidence type="ECO:0000256" key="2">
    <source>
        <dbReference type="ARBA" id="ARBA00023125"/>
    </source>
</evidence>
<dbReference type="PANTHER" id="PTHR10015">
    <property type="entry name" value="HEAT SHOCK TRANSCRIPTION FACTOR"/>
    <property type="match status" value="1"/>
</dbReference>
<dbReference type="EMBL" id="BDSP01000174">
    <property type="protein sequence ID" value="GAX21936.1"/>
    <property type="molecule type" value="Genomic_DNA"/>
</dbReference>
<dbReference type="InterPro" id="IPR036388">
    <property type="entry name" value="WH-like_DNA-bd_sf"/>
</dbReference>
<dbReference type="Proteomes" id="UP000198406">
    <property type="component" value="Unassembled WGS sequence"/>
</dbReference>
<protein>
    <recommendedName>
        <fullName evidence="6">HSF-type DNA-binding domain-containing protein</fullName>
    </recommendedName>
</protein>
<dbReference type="InterPro" id="IPR000232">
    <property type="entry name" value="HSF_DNA-bd"/>
</dbReference>
<evidence type="ECO:0000256" key="4">
    <source>
        <dbReference type="RuleBase" id="RU004020"/>
    </source>
</evidence>
<dbReference type="FunFam" id="1.10.10.10:FF:000479">
    <property type="entry name" value="Predicted protein"/>
    <property type="match status" value="1"/>
</dbReference>
<keyword evidence="8" id="KW-1185">Reference proteome</keyword>
<evidence type="ECO:0000259" key="6">
    <source>
        <dbReference type="SMART" id="SM00415"/>
    </source>
</evidence>
<comment type="subcellular location">
    <subcellularLocation>
        <location evidence="1">Nucleus</location>
    </subcellularLocation>
</comment>
<dbReference type="GO" id="GO:0043565">
    <property type="term" value="F:sequence-specific DNA binding"/>
    <property type="evidence" value="ECO:0007669"/>
    <property type="project" value="InterPro"/>
</dbReference>
<dbReference type="SMART" id="SM00415">
    <property type="entry name" value="HSF"/>
    <property type="match status" value="1"/>
</dbReference>
<dbReference type="GO" id="GO:0005634">
    <property type="term" value="C:nucleus"/>
    <property type="evidence" value="ECO:0007669"/>
    <property type="project" value="UniProtKB-SubCell"/>
</dbReference>